<evidence type="ECO:0000313" key="11">
    <source>
        <dbReference type="Proteomes" id="UP001178507"/>
    </source>
</evidence>
<feature type="compositionally biased region" description="Acidic residues" evidence="7">
    <location>
        <begin position="65"/>
        <end position="82"/>
    </location>
</feature>
<feature type="transmembrane region" description="Helical" evidence="8">
    <location>
        <begin position="919"/>
        <end position="938"/>
    </location>
</feature>
<accession>A0AA36JMQ8</accession>
<dbReference type="Proteomes" id="UP001178507">
    <property type="component" value="Unassembled WGS sequence"/>
</dbReference>
<protein>
    <recommendedName>
        <fullName evidence="9">Cyclic nucleotide-binding domain-containing protein</fullName>
    </recommendedName>
</protein>
<keyword evidence="6 8" id="KW-0472">Membrane</keyword>
<evidence type="ECO:0000256" key="4">
    <source>
        <dbReference type="ARBA" id="ARBA00022989"/>
    </source>
</evidence>
<feature type="transmembrane region" description="Helical" evidence="8">
    <location>
        <begin position="1357"/>
        <end position="1378"/>
    </location>
</feature>
<evidence type="ECO:0000256" key="3">
    <source>
        <dbReference type="ARBA" id="ARBA00022692"/>
    </source>
</evidence>
<gene>
    <name evidence="10" type="ORF">EVOR1521_LOCUS29479</name>
</gene>
<feature type="transmembrane region" description="Helical" evidence="8">
    <location>
        <begin position="412"/>
        <end position="439"/>
    </location>
</feature>
<feature type="transmembrane region" description="Helical" evidence="8">
    <location>
        <begin position="327"/>
        <end position="355"/>
    </location>
</feature>
<dbReference type="GO" id="GO:0035725">
    <property type="term" value="P:sodium ion transmembrane transport"/>
    <property type="evidence" value="ECO:0007669"/>
    <property type="project" value="TreeGrafter"/>
</dbReference>
<comment type="caution">
    <text evidence="10">The sequence shown here is derived from an EMBL/GenBank/DDBJ whole genome shotgun (WGS) entry which is preliminary data.</text>
</comment>
<evidence type="ECO:0000256" key="5">
    <source>
        <dbReference type="ARBA" id="ARBA00023065"/>
    </source>
</evidence>
<evidence type="ECO:0000256" key="8">
    <source>
        <dbReference type="SAM" id="Phobius"/>
    </source>
</evidence>
<evidence type="ECO:0000259" key="9">
    <source>
        <dbReference type="PROSITE" id="PS50042"/>
    </source>
</evidence>
<keyword evidence="11" id="KW-1185">Reference proteome</keyword>
<dbReference type="GO" id="GO:0003254">
    <property type="term" value="P:regulation of membrane depolarization"/>
    <property type="evidence" value="ECO:0007669"/>
    <property type="project" value="TreeGrafter"/>
</dbReference>
<feature type="domain" description="Cyclic nucleotide-binding" evidence="9">
    <location>
        <begin position="535"/>
        <end position="622"/>
    </location>
</feature>
<dbReference type="PANTHER" id="PTHR45689">
    <property type="entry name" value="I[[H]] CHANNEL, ISOFORM E"/>
    <property type="match status" value="1"/>
</dbReference>
<dbReference type="EMBL" id="CAUJNA010003694">
    <property type="protein sequence ID" value="CAJ1407881.1"/>
    <property type="molecule type" value="Genomic_DNA"/>
</dbReference>
<dbReference type="Gene3D" id="1.10.287.70">
    <property type="match status" value="1"/>
</dbReference>
<sequence length="1456" mass="165520">MKANLSSQIDDEPSIAGLSSEDEEDIKEFKNPKFRDLVEAYRQNLALLVQENCHLREELGLDLETPLDWESEDESEAPENGEEAAAPALLRSRSAPVNGSPSALEMEIRKSSSCGISRFQVQPQFLHTPLDTATEKQFKATLVQDLRRFAEAQNIGDQSEEPRETLYDWLVHALITFRLPMSPNAELPLAWDILGLLFIAYDVFAIPLQAFPLSEDGFIDAMGWITLCFWTADIAMSNMVGFFDGPRLVMQQYRITLRYLKTWFVLDCVVVIPDWFTRLAQDDSSDLLASLGRILRSARAVRVIRLLRLLKLQKMMNKIYDFIDSEYLFIVMDILRLLLFIVVLNHVIACLWYMVGFIGYENRTYNWLEYTGYTQVIQGGVLWQYLTALHWSLTQFTPAGMDVYARNVPERIMSVIVLGFAVIIFSSVLASVSASMTALRNLQGDAKKQFWLLRRYLRRKKVSVTSRVRIIKFLEHVTMIQARTVRVPDVKLLKRLSEPLKELVDYEIHKGTVKFYPFLDYLSNVLHSVVVKLCATAVQQVQFALQDCIFRSGDLAASMYFICSGRAKYVWPGSDSLQELWEGHSLAEACLWTHWSHRGVLVVAQQPTQLLLLSPTGFADVMRMSQCCYVLCRRFAFSFVALLNAGENMGGNSDLPWDSELITQLTVDAAEASGLSGIRPPPRVKKRRRSSLFSKRSEFRTAWPKGECQPDEKRHSELTFAFLFVGQVDNNQLETLGYLGFLPSLERLQASPLLKTLELARGRAQARIEGVKGGWKARLGSREAFDEMGRASLGQKSWSGQFGSLGSLGQDNGLDVSFVKEQDEIQRSFGTANAACGVLTRRRYTGSTLRAMQGVEVVLGWLVLDSIVSFSMLVFYIVFRDIASLGLRHSKRLWLIGLVRLSVLAFSVHVVFHRRHAKGGMFFTLFLLNALVFTLFIFPIERLECDCRVATWSQCNAAQSFSFSENDRYNVYRPKPVHEGDPWQEAGPDHRMKEIQPPEVADVLSPPSEESLMQMQESASRRLPKRLMGRSVLALQPEPKPEETQNTQQPLPTEKPTGGKLNVTQAASPATPAAPEKPRMDPTARIRETSTACHRLFPDGVPTDLDLEDATVMNNVTVIAKLREHLPAEVQEEIDALERDQVLDFLQDLCDDFTVRKSTRAAPKRQLQMSDLTPLPVDQQMSKLESHFRKSCRCEKADSCNYYHYGARPTLWCYVDKSSVPFCHEEGIMLFKARDGKIWSLDICTEATCKCAGLGMPPEDGAVVDKSNPLIQQNEIFYGAQCAKWRSSDKFEWCFAGLDTTCFNRDRPVPPDYKTSSFHKGMRYMFQSMEPCKRNNLSQDVGGRLDHPLQVCEYLQVALQILLWTHFAFFFPMGGIIFKFVSNRCGDMVVTEEQFDPTLASDTDSSASTENHERRDSFQAFQHNEVEDEALRDQDERDQRDGRDEREQDNPRSRAR</sequence>
<feature type="transmembrane region" description="Helical" evidence="8">
    <location>
        <begin position="189"/>
        <end position="210"/>
    </location>
</feature>
<dbReference type="SUPFAM" id="SSF51206">
    <property type="entry name" value="cAMP-binding domain-like"/>
    <property type="match status" value="1"/>
</dbReference>
<dbReference type="PROSITE" id="PS50042">
    <property type="entry name" value="CNMP_BINDING_3"/>
    <property type="match status" value="1"/>
</dbReference>
<evidence type="ECO:0000313" key="10">
    <source>
        <dbReference type="EMBL" id="CAJ1407881.1"/>
    </source>
</evidence>
<dbReference type="InterPro" id="IPR000595">
    <property type="entry name" value="cNMP-bd_dom"/>
</dbReference>
<feature type="compositionally biased region" description="Low complexity" evidence="7">
    <location>
        <begin position="83"/>
        <end position="96"/>
    </location>
</feature>
<feature type="region of interest" description="Disordered" evidence="7">
    <location>
        <begin position="1396"/>
        <end position="1456"/>
    </location>
</feature>
<organism evidence="10 11">
    <name type="scientific">Effrenium voratum</name>
    <dbReference type="NCBI Taxonomy" id="2562239"/>
    <lineage>
        <taxon>Eukaryota</taxon>
        <taxon>Sar</taxon>
        <taxon>Alveolata</taxon>
        <taxon>Dinophyceae</taxon>
        <taxon>Suessiales</taxon>
        <taxon>Symbiodiniaceae</taxon>
        <taxon>Effrenium</taxon>
    </lineage>
</organism>
<feature type="region of interest" description="Disordered" evidence="7">
    <location>
        <begin position="1035"/>
        <end position="1081"/>
    </location>
</feature>
<dbReference type="GO" id="GO:0005249">
    <property type="term" value="F:voltage-gated potassium channel activity"/>
    <property type="evidence" value="ECO:0007669"/>
    <property type="project" value="TreeGrafter"/>
</dbReference>
<dbReference type="PANTHER" id="PTHR45689:SF5">
    <property type="entry name" value="I[[H]] CHANNEL, ISOFORM E"/>
    <property type="match status" value="1"/>
</dbReference>
<name>A0AA36JMQ8_9DINO</name>
<feature type="transmembrane region" description="Helical" evidence="8">
    <location>
        <begin position="893"/>
        <end position="912"/>
    </location>
</feature>
<dbReference type="GO" id="GO:0098855">
    <property type="term" value="C:HCN channel complex"/>
    <property type="evidence" value="ECO:0007669"/>
    <property type="project" value="TreeGrafter"/>
</dbReference>
<keyword evidence="3 8" id="KW-0812">Transmembrane</keyword>
<dbReference type="InterPro" id="IPR014710">
    <property type="entry name" value="RmlC-like_jellyroll"/>
</dbReference>
<feature type="transmembrane region" description="Helical" evidence="8">
    <location>
        <begin position="857"/>
        <end position="878"/>
    </location>
</feature>
<keyword evidence="2" id="KW-0813">Transport</keyword>
<reference evidence="10" key="1">
    <citation type="submission" date="2023-08" db="EMBL/GenBank/DDBJ databases">
        <authorList>
            <person name="Chen Y."/>
            <person name="Shah S."/>
            <person name="Dougan E. K."/>
            <person name="Thang M."/>
            <person name="Chan C."/>
        </authorList>
    </citation>
    <scope>NUCLEOTIDE SEQUENCE</scope>
</reference>
<proteinExistence type="predicted"/>
<evidence type="ECO:0000256" key="1">
    <source>
        <dbReference type="ARBA" id="ARBA00004141"/>
    </source>
</evidence>
<keyword evidence="5" id="KW-0406">Ion transport</keyword>
<dbReference type="Pfam" id="PF00520">
    <property type="entry name" value="Ion_trans"/>
    <property type="match status" value="1"/>
</dbReference>
<keyword evidence="4 8" id="KW-1133">Transmembrane helix</keyword>
<evidence type="ECO:0000256" key="7">
    <source>
        <dbReference type="SAM" id="MobiDB-lite"/>
    </source>
</evidence>
<dbReference type="InterPro" id="IPR005821">
    <property type="entry name" value="Ion_trans_dom"/>
</dbReference>
<feature type="region of interest" description="Disordered" evidence="7">
    <location>
        <begin position="1"/>
        <end position="26"/>
    </location>
</feature>
<feature type="transmembrane region" description="Helical" evidence="8">
    <location>
        <begin position="222"/>
        <end position="243"/>
    </location>
</feature>
<evidence type="ECO:0000256" key="6">
    <source>
        <dbReference type="ARBA" id="ARBA00023136"/>
    </source>
</evidence>
<feature type="compositionally biased region" description="Low complexity" evidence="7">
    <location>
        <begin position="1400"/>
        <end position="1409"/>
    </location>
</feature>
<dbReference type="Gene3D" id="2.60.120.10">
    <property type="entry name" value="Jelly Rolls"/>
    <property type="match status" value="1"/>
</dbReference>
<feature type="compositionally biased region" description="Basic and acidic residues" evidence="7">
    <location>
        <begin position="1429"/>
        <end position="1456"/>
    </location>
</feature>
<dbReference type="SUPFAM" id="SSF81324">
    <property type="entry name" value="Voltage-gated potassium channels"/>
    <property type="match status" value="1"/>
</dbReference>
<evidence type="ECO:0000256" key="2">
    <source>
        <dbReference type="ARBA" id="ARBA00022448"/>
    </source>
</evidence>
<feature type="region of interest" description="Disordered" evidence="7">
    <location>
        <begin position="65"/>
        <end position="104"/>
    </location>
</feature>
<dbReference type="InterPro" id="IPR018490">
    <property type="entry name" value="cNMP-bd_dom_sf"/>
</dbReference>
<dbReference type="InterPro" id="IPR051413">
    <property type="entry name" value="K/Na_HCN_channel"/>
</dbReference>
<comment type="subcellular location">
    <subcellularLocation>
        <location evidence="1">Membrane</location>
        <topology evidence="1">Multi-pass membrane protein</topology>
    </subcellularLocation>
</comment>